<feature type="domain" description="WCX" evidence="2">
    <location>
        <begin position="268"/>
        <end position="336"/>
    </location>
</feature>
<dbReference type="Proteomes" id="UP001500426">
    <property type="component" value="Unassembled WGS sequence"/>
</dbReference>
<evidence type="ECO:0000259" key="2">
    <source>
        <dbReference type="Pfam" id="PF25583"/>
    </source>
</evidence>
<evidence type="ECO:0000259" key="1">
    <source>
        <dbReference type="Pfam" id="PF13280"/>
    </source>
</evidence>
<dbReference type="Pfam" id="PF13280">
    <property type="entry name" value="WYL"/>
    <property type="match status" value="1"/>
</dbReference>
<evidence type="ECO:0000313" key="3">
    <source>
        <dbReference type="EMBL" id="GAA4052900.1"/>
    </source>
</evidence>
<comment type="caution">
    <text evidence="3">The sequence shown here is derived from an EMBL/GenBank/DDBJ whole genome shotgun (WGS) entry which is preliminary data.</text>
</comment>
<reference evidence="4" key="1">
    <citation type="journal article" date="2019" name="Int. J. Syst. Evol. Microbiol.">
        <title>The Global Catalogue of Microorganisms (GCM) 10K type strain sequencing project: providing services to taxonomists for standard genome sequencing and annotation.</title>
        <authorList>
            <consortium name="The Broad Institute Genomics Platform"/>
            <consortium name="The Broad Institute Genome Sequencing Center for Infectious Disease"/>
            <person name="Wu L."/>
            <person name="Ma J."/>
        </authorList>
    </citation>
    <scope>NUCLEOTIDE SEQUENCE [LARGE SCALE GENOMIC DNA]</scope>
    <source>
        <strain evidence="4">JCM 17068</strain>
    </source>
</reference>
<dbReference type="InterPro" id="IPR051534">
    <property type="entry name" value="CBASS_pafABC_assoc_protein"/>
</dbReference>
<dbReference type="PANTHER" id="PTHR34580:SF9">
    <property type="entry name" value="SLL5097 PROTEIN"/>
    <property type="match status" value="1"/>
</dbReference>
<dbReference type="EMBL" id="BAABCS010000018">
    <property type="protein sequence ID" value="GAA4052900.1"/>
    <property type="molecule type" value="Genomic_DNA"/>
</dbReference>
<evidence type="ECO:0008006" key="5">
    <source>
        <dbReference type="Google" id="ProtNLM"/>
    </source>
</evidence>
<evidence type="ECO:0000313" key="4">
    <source>
        <dbReference type="Proteomes" id="UP001500426"/>
    </source>
</evidence>
<gene>
    <name evidence="3" type="ORF">GCM10022388_18970</name>
</gene>
<dbReference type="InterPro" id="IPR026881">
    <property type="entry name" value="WYL_dom"/>
</dbReference>
<proteinExistence type="predicted"/>
<dbReference type="PANTHER" id="PTHR34580">
    <property type="match status" value="1"/>
</dbReference>
<protein>
    <recommendedName>
        <fullName evidence="5">WYL domain-containing protein</fullName>
    </recommendedName>
</protein>
<keyword evidence="4" id="KW-1185">Reference proteome</keyword>
<sequence length="338" mass="39649">MIFFTIFIKKLTMPISKSAYRRYKVIDSLIRNTSKPYPTLNDIQEACLNKLDVFPSENTIEKDIKNMKLPEPDGFDAPIKYSRSNNGYYYTNPNFSINTVGLTDHDIESIKEAIELLQNIGGSRVSIRFNQALDKILTTYQEEFPQGDTNRKLIQTDYVNGSRGFKNFDVLFSACKNKTPISFIHYSFQKREYKSVIVHPILLKEFDNRWYLIGFSEYHTTLRTFGFDRIYEPIPLKRKFILINQTDIDLYCNDIYGVYPYEDQSKQKVVFRTTPLITNYFESYPIHKSQKAKKSQYGYCDFSIEVVPTVELVRELRSYGKEIVVVSPEWLINEVKNN</sequence>
<dbReference type="InterPro" id="IPR057727">
    <property type="entry name" value="WCX_dom"/>
</dbReference>
<feature type="domain" description="WYL" evidence="1">
    <location>
        <begin position="167"/>
        <end position="230"/>
    </location>
</feature>
<dbReference type="Pfam" id="PF25583">
    <property type="entry name" value="WCX"/>
    <property type="match status" value="1"/>
</dbReference>
<accession>A0ABP7UUI8</accession>
<dbReference type="PROSITE" id="PS52050">
    <property type="entry name" value="WYL"/>
    <property type="match status" value="1"/>
</dbReference>
<organism evidence="3 4">
    <name type="scientific">Flavobacterium chungnamense</name>
    <dbReference type="NCBI Taxonomy" id="706182"/>
    <lineage>
        <taxon>Bacteria</taxon>
        <taxon>Pseudomonadati</taxon>
        <taxon>Bacteroidota</taxon>
        <taxon>Flavobacteriia</taxon>
        <taxon>Flavobacteriales</taxon>
        <taxon>Flavobacteriaceae</taxon>
        <taxon>Flavobacterium</taxon>
    </lineage>
</organism>
<name>A0ABP7UUI8_9FLAO</name>